<dbReference type="Pfam" id="PF03108">
    <property type="entry name" value="DBD_Tnp_Mut"/>
    <property type="match status" value="1"/>
</dbReference>
<gene>
    <name evidence="5" type="ORF">RHGRI_018204</name>
</gene>
<keyword evidence="6" id="KW-1185">Reference proteome</keyword>
<keyword evidence="2" id="KW-0812">Transmembrane</keyword>
<dbReference type="Proteomes" id="UP000823749">
    <property type="component" value="Chromosome 6"/>
</dbReference>
<proteinExistence type="predicted"/>
<feature type="region of interest" description="Disordered" evidence="1">
    <location>
        <begin position="291"/>
        <end position="367"/>
    </location>
</feature>
<evidence type="ECO:0008006" key="7">
    <source>
        <dbReference type="Google" id="ProtNLM"/>
    </source>
</evidence>
<name>A0AAV6K0N8_9ERIC</name>
<accession>A0AAV6K0N8</accession>
<dbReference type="InterPro" id="IPR018289">
    <property type="entry name" value="MULE_transposase_dom"/>
</dbReference>
<evidence type="ECO:0000313" key="5">
    <source>
        <dbReference type="EMBL" id="KAG5545959.1"/>
    </source>
</evidence>
<dbReference type="PANTHER" id="PTHR31973:SF187">
    <property type="entry name" value="MUTATOR TRANSPOSASE MUDRA PROTEIN"/>
    <property type="match status" value="1"/>
</dbReference>
<dbReference type="AlphaFoldDB" id="A0AAV6K0N8"/>
<feature type="compositionally biased region" description="Polar residues" evidence="1">
    <location>
        <begin position="332"/>
        <end position="351"/>
    </location>
</feature>
<keyword evidence="2" id="KW-0472">Membrane</keyword>
<dbReference type="PANTHER" id="PTHR31973">
    <property type="entry name" value="POLYPROTEIN, PUTATIVE-RELATED"/>
    <property type="match status" value="1"/>
</dbReference>
<sequence>MKRRKGHIGTGVKIDDETMILSKTKGVFKGIGIDKNAVSKLPEEIGKLNIEGSANLERSKNLKDVSFNVSAEKKTHFSFGSSDNAAKSCVTNVASELPNELKKLNIGKGSSSLDVFEHVTLEEAFHPFINDASSESRPTVLNDATDEDLVFATQQMDINYDERRRGYGWVILFMDALYFDIAVYFRGYVSRIKNVNPGRYTYVDLLDDVAEKSLSTIPCGNGYGGTLEVGGQEVVRNDVRAHDVIDLSDNVVEGLTSEAHNVQRIENVGEGSTVGQFKSVRKRNNVTRREHDDYLASLDSDEDGSLGDQSEHSDEDFINDSDQSEHSDEDYSFSSANEDSGSSTDGFSSYESDNEDGRDSSDEEGKKGKTYVDITKFGQEFHVDGEEGKVILKENLLFENVDKFREVLKEYTIQKGCKIVRVKNEKSRVTCHCAALGCPWRIHASPLPDSTTYKIRTYHGEHTCISSTKISEATSKWICKKMLRCLRANPKMTLESMQVEVQHKYGIEASLTQLYRARRKALADIEGNHAKSYSLLPAYAYEVLKSNPGSLVKIKGEMLTPTSTPMFQRFFIAFDAMITGFKSGCRPFIGLDGCHLKGPYGGILLAAVGLDGNNGLFPIAVAIVEMEGSESWTFFIDHLQTVLGHGSEAKPWTFMSDMQKSIEPVLAEFMPQSAHRLCCRHLFANFKKVHSGLLLRKCFWEAARAYNQIDFNQAMERMKDISEEAHKWLSDVPTHKWARHAFDDRVKNDHITNNLTESFNSWLGQLRHKPVLSLLEGIRTKVMSRIQKRYAKGMTWTGSVGSHVKKRLAKAQNASRICTLLYCGGDVYEVIDDGHTFQLNMSTRTCTCREWHAQKSQPPLSASLHV</sequence>
<dbReference type="InterPro" id="IPR004332">
    <property type="entry name" value="Transposase_MuDR"/>
</dbReference>
<feature type="compositionally biased region" description="Basic and acidic residues" evidence="1">
    <location>
        <begin position="355"/>
        <end position="367"/>
    </location>
</feature>
<organism evidence="5 6">
    <name type="scientific">Rhododendron griersonianum</name>
    <dbReference type="NCBI Taxonomy" id="479676"/>
    <lineage>
        <taxon>Eukaryota</taxon>
        <taxon>Viridiplantae</taxon>
        <taxon>Streptophyta</taxon>
        <taxon>Embryophyta</taxon>
        <taxon>Tracheophyta</taxon>
        <taxon>Spermatophyta</taxon>
        <taxon>Magnoliopsida</taxon>
        <taxon>eudicotyledons</taxon>
        <taxon>Gunneridae</taxon>
        <taxon>Pentapetalae</taxon>
        <taxon>asterids</taxon>
        <taxon>Ericales</taxon>
        <taxon>Ericaceae</taxon>
        <taxon>Ericoideae</taxon>
        <taxon>Rhodoreae</taxon>
        <taxon>Rhododendron</taxon>
    </lineage>
</organism>
<reference evidence="5 6" key="1">
    <citation type="submission" date="2020-08" db="EMBL/GenBank/DDBJ databases">
        <title>Plant Genome Project.</title>
        <authorList>
            <person name="Zhang R.-G."/>
        </authorList>
    </citation>
    <scope>NUCLEOTIDE SEQUENCE [LARGE SCALE GENOMIC DNA]</scope>
    <source>
        <strain evidence="5">WSP0</strain>
        <tissue evidence="5">Leaf</tissue>
    </source>
</reference>
<comment type="caution">
    <text evidence="5">The sequence shown here is derived from an EMBL/GenBank/DDBJ whole genome shotgun (WGS) entry which is preliminary data.</text>
</comment>
<evidence type="ECO:0000256" key="1">
    <source>
        <dbReference type="SAM" id="MobiDB-lite"/>
    </source>
</evidence>
<feature type="domain" description="MULE transposase" evidence="4">
    <location>
        <begin position="589"/>
        <end position="685"/>
    </location>
</feature>
<feature type="domain" description="Transposase MuDR plant" evidence="3">
    <location>
        <begin position="396"/>
        <end position="455"/>
    </location>
</feature>
<evidence type="ECO:0000259" key="4">
    <source>
        <dbReference type="Pfam" id="PF10551"/>
    </source>
</evidence>
<feature type="transmembrane region" description="Helical" evidence="2">
    <location>
        <begin position="166"/>
        <end position="185"/>
    </location>
</feature>
<protein>
    <recommendedName>
        <fullName evidence="7">Transposase</fullName>
    </recommendedName>
</protein>
<keyword evidence="2" id="KW-1133">Transmembrane helix</keyword>
<evidence type="ECO:0000313" key="6">
    <source>
        <dbReference type="Proteomes" id="UP000823749"/>
    </source>
</evidence>
<dbReference type="EMBL" id="JACTNZ010000006">
    <property type="protein sequence ID" value="KAG5545959.1"/>
    <property type="molecule type" value="Genomic_DNA"/>
</dbReference>
<evidence type="ECO:0000256" key="2">
    <source>
        <dbReference type="SAM" id="Phobius"/>
    </source>
</evidence>
<dbReference type="Pfam" id="PF10551">
    <property type="entry name" value="MULE"/>
    <property type="match status" value="1"/>
</dbReference>
<evidence type="ECO:0000259" key="3">
    <source>
        <dbReference type="Pfam" id="PF03108"/>
    </source>
</evidence>